<comment type="caution">
    <text evidence="5">The sequence shown here is derived from an EMBL/GenBank/DDBJ whole genome shotgun (WGS) entry which is preliminary data.</text>
</comment>
<gene>
    <name evidence="5" type="primary">RPB8</name>
    <name evidence="5" type="ORF">N0V93_007198</name>
</gene>
<dbReference type="SMART" id="SM00658">
    <property type="entry name" value="RPOL8c"/>
    <property type="match status" value="1"/>
</dbReference>
<evidence type="ECO:0000256" key="3">
    <source>
        <dbReference type="ARBA" id="ARBA00023242"/>
    </source>
</evidence>
<dbReference type="Pfam" id="PF03870">
    <property type="entry name" value="RNA_pol_Rpb8"/>
    <property type="match status" value="1"/>
</dbReference>
<keyword evidence="6" id="KW-1185">Reference proteome</keyword>
<dbReference type="Proteomes" id="UP001140453">
    <property type="component" value="Unassembled WGS sequence"/>
</dbReference>
<dbReference type="AlphaFoldDB" id="A0A9W8YS97"/>
<accession>A0A9W8YS97</accession>
<dbReference type="Gene3D" id="2.40.50.140">
    <property type="entry name" value="Nucleic acid-binding proteins"/>
    <property type="match status" value="1"/>
</dbReference>
<dbReference type="GO" id="GO:0003899">
    <property type="term" value="F:DNA-directed RNA polymerase activity"/>
    <property type="evidence" value="ECO:0007669"/>
    <property type="project" value="UniProtKB-UniRule"/>
</dbReference>
<dbReference type="EMBL" id="JAPEVB010000004">
    <property type="protein sequence ID" value="KAJ4389726.1"/>
    <property type="molecule type" value="Genomic_DNA"/>
</dbReference>
<protein>
    <recommendedName>
        <fullName evidence="4">DNA-directed RNA polymerases I, II, and III subunit RPABC3</fullName>
    </recommendedName>
</protein>
<reference evidence="5" key="1">
    <citation type="submission" date="2022-10" db="EMBL/GenBank/DDBJ databases">
        <title>Tapping the CABI collections for fungal endophytes: first genome assemblies for Collariella, Neodidymelliopsis, Ascochyta clinopodiicola, Didymella pomorum, Didymosphaeria variabile, Neocosmospora piperis and Neocucurbitaria cava.</title>
        <authorList>
            <person name="Hill R."/>
        </authorList>
    </citation>
    <scope>NUCLEOTIDE SEQUENCE</scope>
    <source>
        <strain evidence="5">IMI 355082</strain>
    </source>
</reference>
<dbReference type="PIRSF" id="PIRSF000779">
    <property type="entry name" value="RNA_pol_Rpb8"/>
    <property type="match status" value="1"/>
</dbReference>
<comment type="function">
    <text evidence="4">DNA-dependent RNA polymerase catalyzes the transcription of DNA into RNA using the four ribonucleoside triphosphates as substrates. Common component of RNA polymerases I, II and III which synthesize ribosomal RNA precursors, mRNA precursors and many functional non-coding RNAs, and small RNAs, such as 5S rRNA and tRNAs, respectively.</text>
</comment>
<dbReference type="PANTHER" id="PTHR10917">
    <property type="entry name" value="DNA-DIRECTED RNA POLYMERASES I, II, AND III SUBUNIT RPABC3"/>
    <property type="match status" value="1"/>
</dbReference>
<sequence length="150" mass="16589">MADASNDATLFTGQFIITAKDHKKYDRAARITATSIEDDSDTKLELDINTELLDIHPGTNVEVCLASTLSLDGTADDDRGWRDAAKVGVATLADNFEYVCYGKIYKFEDSKTAKTLKVYASFGGLLMALEGPDHKLTPLRVDHVYLLIRR</sequence>
<evidence type="ECO:0000313" key="5">
    <source>
        <dbReference type="EMBL" id="KAJ4389726.1"/>
    </source>
</evidence>
<dbReference type="GO" id="GO:0005665">
    <property type="term" value="C:RNA polymerase II, core complex"/>
    <property type="evidence" value="ECO:0007669"/>
    <property type="project" value="UniProtKB-UniRule"/>
</dbReference>
<name>A0A9W8YS97_9PEZI</name>
<dbReference type="InterPro" id="IPR005570">
    <property type="entry name" value="RPABC3"/>
</dbReference>
<keyword evidence="5" id="KW-0240">DNA-directed RNA polymerase</keyword>
<comment type="subcellular location">
    <subcellularLocation>
        <location evidence="1">Nucleus</location>
    </subcellularLocation>
</comment>
<keyword evidence="5" id="KW-0804">Transcription</keyword>
<evidence type="ECO:0000256" key="4">
    <source>
        <dbReference type="PIRNR" id="PIRNR000779"/>
    </source>
</evidence>
<proteinExistence type="inferred from homology"/>
<dbReference type="SUPFAM" id="SSF50249">
    <property type="entry name" value="Nucleic acid-binding proteins"/>
    <property type="match status" value="1"/>
</dbReference>
<dbReference type="GO" id="GO:0006351">
    <property type="term" value="P:DNA-templated transcription"/>
    <property type="evidence" value="ECO:0007669"/>
    <property type="project" value="UniProtKB-UniRule"/>
</dbReference>
<evidence type="ECO:0000313" key="6">
    <source>
        <dbReference type="Proteomes" id="UP001140453"/>
    </source>
</evidence>
<dbReference type="GO" id="GO:0005666">
    <property type="term" value="C:RNA polymerase III complex"/>
    <property type="evidence" value="ECO:0007669"/>
    <property type="project" value="TreeGrafter"/>
</dbReference>
<comment type="similarity">
    <text evidence="2 4">Belongs to the eukaryotic RPB8 RNA polymerase subunit family.</text>
</comment>
<dbReference type="OrthoDB" id="20018at2759"/>
<organism evidence="5 6">
    <name type="scientific">Gnomoniopsis smithogilvyi</name>
    <dbReference type="NCBI Taxonomy" id="1191159"/>
    <lineage>
        <taxon>Eukaryota</taxon>
        <taxon>Fungi</taxon>
        <taxon>Dikarya</taxon>
        <taxon>Ascomycota</taxon>
        <taxon>Pezizomycotina</taxon>
        <taxon>Sordariomycetes</taxon>
        <taxon>Sordariomycetidae</taxon>
        <taxon>Diaporthales</taxon>
        <taxon>Gnomoniaceae</taxon>
        <taxon>Gnomoniopsis</taxon>
    </lineage>
</organism>
<dbReference type="GO" id="GO:0005736">
    <property type="term" value="C:RNA polymerase I complex"/>
    <property type="evidence" value="ECO:0007669"/>
    <property type="project" value="TreeGrafter"/>
</dbReference>
<dbReference type="PANTHER" id="PTHR10917:SF0">
    <property type="entry name" value="DNA-DIRECTED RNA POLYMERASES I, II, AND III SUBUNIT RPABC3"/>
    <property type="match status" value="1"/>
</dbReference>
<keyword evidence="3 4" id="KW-0539">Nucleus</keyword>
<dbReference type="FunFam" id="2.40.50.140:FF:000191">
    <property type="entry name" value="DNA-directed RNA polymerases I, II, and III subunit RPABC3"/>
    <property type="match status" value="1"/>
</dbReference>
<evidence type="ECO:0000256" key="1">
    <source>
        <dbReference type="ARBA" id="ARBA00004123"/>
    </source>
</evidence>
<dbReference type="InterPro" id="IPR012340">
    <property type="entry name" value="NA-bd_OB-fold"/>
</dbReference>
<evidence type="ECO:0000256" key="2">
    <source>
        <dbReference type="ARBA" id="ARBA00008912"/>
    </source>
</evidence>